<dbReference type="EMBL" id="UINC01000346">
    <property type="protein sequence ID" value="SUZ53750.1"/>
    <property type="molecule type" value="Genomic_DNA"/>
</dbReference>
<reference evidence="3" key="1">
    <citation type="submission" date="2018-05" db="EMBL/GenBank/DDBJ databases">
        <authorList>
            <person name="Lanie J.A."/>
            <person name="Ng W.-L."/>
            <person name="Kazmierczak K.M."/>
            <person name="Andrzejewski T.M."/>
            <person name="Davidsen T.M."/>
            <person name="Wayne K.J."/>
            <person name="Tettelin H."/>
            <person name="Glass J.I."/>
            <person name="Rusch D."/>
            <person name="Podicherti R."/>
            <person name="Tsui H.-C.T."/>
            <person name="Winkler M.E."/>
        </authorList>
    </citation>
    <scope>NUCLEOTIDE SEQUENCE</scope>
</reference>
<dbReference type="Gene3D" id="1.20.1250.20">
    <property type="entry name" value="MFS general substrate transporter like domains"/>
    <property type="match status" value="2"/>
</dbReference>
<keyword evidence="1" id="KW-0812">Transmembrane</keyword>
<dbReference type="AlphaFoldDB" id="A0A381NGP2"/>
<proteinExistence type="predicted"/>
<feature type="transmembrane region" description="Helical" evidence="1">
    <location>
        <begin position="324"/>
        <end position="345"/>
    </location>
</feature>
<dbReference type="Pfam" id="PF07690">
    <property type="entry name" value="MFS_1"/>
    <property type="match status" value="2"/>
</dbReference>
<dbReference type="GO" id="GO:0022857">
    <property type="term" value="F:transmembrane transporter activity"/>
    <property type="evidence" value="ECO:0007669"/>
    <property type="project" value="InterPro"/>
</dbReference>
<feature type="transmembrane region" description="Helical" evidence="1">
    <location>
        <begin position="12"/>
        <end position="31"/>
    </location>
</feature>
<feature type="transmembrane region" description="Helical" evidence="1">
    <location>
        <begin position="268"/>
        <end position="287"/>
    </location>
</feature>
<feature type="transmembrane region" description="Helical" evidence="1">
    <location>
        <begin position="82"/>
        <end position="100"/>
    </location>
</feature>
<feature type="transmembrane region" description="Helical" evidence="1">
    <location>
        <begin position="51"/>
        <end position="70"/>
    </location>
</feature>
<feature type="domain" description="Major facilitator superfamily (MFS) profile" evidence="2">
    <location>
        <begin position="16"/>
        <end position="413"/>
    </location>
</feature>
<feature type="transmembrane region" description="Helical" evidence="1">
    <location>
        <begin position="175"/>
        <end position="194"/>
    </location>
</feature>
<feature type="transmembrane region" description="Helical" evidence="1">
    <location>
        <begin position="106"/>
        <end position="125"/>
    </location>
</feature>
<dbReference type="PROSITE" id="PS50850">
    <property type="entry name" value="MFS"/>
    <property type="match status" value="1"/>
</dbReference>
<name>A0A381NGP2_9ZZZZ</name>
<dbReference type="PANTHER" id="PTHR11360">
    <property type="entry name" value="MONOCARBOXYLATE TRANSPORTER"/>
    <property type="match status" value="1"/>
</dbReference>
<evidence type="ECO:0000313" key="3">
    <source>
        <dbReference type="EMBL" id="SUZ53750.1"/>
    </source>
</evidence>
<dbReference type="PANTHER" id="PTHR11360:SF290">
    <property type="entry name" value="MONOCARBOXYLATE MFS PERMEASE"/>
    <property type="match status" value="1"/>
</dbReference>
<feature type="transmembrane region" description="Helical" evidence="1">
    <location>
        <begin position="390"/>
        <end position="408"/>
    </location>
</feature>
<feature type="transmembrane region" description="Helical" evidence="1">
    <location>
        <begin position="137"/>
        <end position="155"/>
    </location>
</feature>
<evidence type="ECO:0000256" key="1">
    <source>
        <dbReference type="SAM" id="Phobius"/>
    </source>
</evidence>
<organism evidence="3">
    <name type="scientific">marine metagenome</name>
    <dbReference type="NCBI Taxonomy" id="408172"/>
    <lineage>
        <taxon>unclassified sequences</taxon>
        <taxon>metagenomes</taxon>
        <taxon>ecological metagenomes</taxon>
    </lineage>
</organism>
<dbReference type="InterPro" id="IPR036259">
    <property type="entry name" value="MFS_trans_sf"/>
</dbReference>
<keyword evidence="1" id="KW-1133">Transmembrane helix</keyword>
<protein>
    <recommendedName>
        <fullName evidence="2">Major facilitator superfamily (MFS) profile domain-containing protein</fullName>
    </recommendedName>
</protein>
<dbReference type="SUPFAM" id="SSF103473">
    <property type="entry name" value="MFS general substrate transporter"/>
    <property type="match status" value="1"/>
</dbReference>
<dbReference type="InterPro" id="IPR020846">
    <property type="entry name" value="MFS_dom"/>
</dbReference>
<feature type="transmembrane region" description="Helical" evidence="1">
    <location>
        <begin position="299"/>
        <end position="318"/>
    </location>
</feature>
<gene>
    <name evidence="3" type="ORF">METZ01_LOCUS6604</name>
</gene>
<feature type="transmembrane region" description="Helical" evidence="1">
    <location>
        <begin position="235"/>
        <end position="256"/>
    </location>
</feature>
<dbReference type="InterPro" id="IPR050327">
    <property type="entry name" value="Proton-linked_MCT"/>
</dbReference>
<accession>A0A381NGP2</accession>
<evidence type="ECO:0000259" key="2">
    <source>
        <dbReference type="PROSITE" id="PS50850"/>
    </source>
</evidence>
<dbReference type="InterPro" id="IPR011701">
    <property type="entry name" value="MFS"/>
</dbReference>
<keyword evidence="1" id="KW-0472">Membrane</keyword>
<sequence>MEDSSKKNPFLGWRMVGIALFADFCVVGFAFQSYPVIQLILAEEMELSRFLATLTIPGFMLISAITMPVVGKLLDTYSIRSVLILGSFVYGLSLISLYFVNSYTAFIVIFVLPIALGASLMGNLSVSKLVSRWFREYTGRALGIAALGVSFSGLVMPNLTNYLLIDLGLSWREAYLYYGLFTLIINAPLFRYLVIDNPEDVNQLPDGKTLSDEQDLIEDAGEDWTLKQLMNDRNFWVLSFVFALQFCAMMAVLAHITFYASERGWAEQAAWIFSMYAVPAMISKLVFGWLIENKMDARLAVSTSLVIQLVGTLLILGSDSANQLSFIIALFGFGGGAALPLSNILFNKVYTQKSFGFSRGTAQPFISVFQVSGTPVVALMFDAYGNYQNAFLFLCSLLVLATIVIWFLKMPETSKGN</sequence>